<protein>
    <submittedName>
        <fullName evidence="2">Uncharacterized protein</fullName>
    </submittedName>
</protein>
<reference evidence="2" key="2">
    <citation type="submission" date="2020-05" db="UniProtKB">
        <authorList>
            <consortium name="EnsemblMetazoa"/>
        </authorList>
    </citation>
    <scope>IDENTIFICATION</scope>
    <source>
        <strain evidence="2">maculatus3</strain>
    </source>
</reference>
<feature type="compositionally biased region" description="Basic and acidic residues" evidence="1">
    <location>
        <begin position="80"/>
        <end position="92"/>
    </location>
</feature>
<reference evidence="3" key="1">
    <citation type="submission" date="2013-09" db="EMBL/GenBank/DDBJ databases">
        <title>The Genome Sequence of Anopheles maculatus species B.</title>
        <authorList>
            <consortium name="The Broad Institute Genomics Platform"/>
            <person name="Neafsey D.E."/>
            <person name="Besansky N."/>
            <person name="Howell P."/>
            <person name="Walton C."/>
            <person name="Young S.K."/>
            <person name="Zeng Q."/>
            <person name="Gargeya S."/>
            <person name="Fitzgerald M."/>
            <person name="Haas B."/>
            <person name="Abouelleil A."/>
            <person name="Allen A.W."/>
            <person name="Alvarado L."/>
            <person name="Arachchi H.M."/>
            <person name="Berlin A.M."/>
            <person name="Chapman S.B."/>
            <person name="Gainer-Dewar J."/>
            <person name="Goldberg J."/>
            <person name="Griggs A."/>
            <person name="Gujja S."/>
            <person name="Hansen M."/>
            <person name="Howarth C."/>
            <person name="Imamovic A."/>
            <person name="Ireland A."/>
            <person name="Larimer J."/>
            <person name="McCowan C."/>
            <person name="Murphy C."/>
            <person name="Pearson M."/>
            <person name="Poon T.W."/>
            <person name="Priest M."/>
            <person name="Roberts A."/>
            <person name="Saif S."/>
            <person name="Shea T."/>
            <person name="Sisk P."/>
            <person name="Sykes S."/>
            <person name="Wortman J."/>
            <person name="Nusbaum C."/>
            <person name="Birren B."/>
        </authorList>
    </citation>
    <scope>NUCLEOTIDE SEQUENCE [LARGE SCALE GENOMIC DNA]</scope>
    <source>
        <strain evidence="3">maculatus3</strain>
    </source>
</reference>
<keyword evidence="3" id="KW-1185">Reference proteome</keyword>
<evidence type="ECO:0000313" key="3">
    <source>
        <dbReference type="Proteomes" id="UP000075901"/>
    </source>
</evidence>
<dbReference type="Proteomes" id="UP000075901">
    <property type="component" value="Unassembled WGS sequence"/>
</dbReference>
<evidence type="ECO:0000313" key="2">
    <source>
        <dbReference type="EnsemblMetazoa" id="AMAM021557-PA"/>
    </source>
</evidence>
<proteinExistence type="predicted"/>
<sequence>MYNRTAPQIPETISVTTSELLSRRATLATENVLDSETSKHIPSELDKDTKEVEKISISQTTAVPETVETPYSDLLSHSINESRDSSNGDISEHLVTAQEQEQVHENAVEQE</sequence>
<feature type="region of interest" description="Disordered" evidence="1">
    <location>
        <begin position="78"/>
        <end position="111"/>
    </location>
</feature>
<organism evidence="2 3">
    <name type="scientific">Anopheles maculatus</name>
    <dbReference type="NCBI Taxonomy" id="74869"/>
    <lineage>
        <taxon>Eukaryota</taxon>
        <taxon>Metazoa</taxon>
        <taxon>Ecdysozoa</taxon>
        <taxon>Arthropoda</taxon>
        <taxon>Hexapoda</taxon>
        <taxon>Insecta</taxon>
        <taxon>Pterygota</taxon>
        <taxon>Neoptera</taxon>
        <taxon>Endopterygota</taxon>
        <taxon>Diptera</taxon>
        <taxon>Nematocera</taxon>
        <taxon>Culicoidea</taxon>
        <taxon>Culicidae</taxon>
        <taxon>Anophelinae</taxon>
        <taxon>Anopheles</taxon>
        <taxon>Anopheles maculatus group</taxon>
    </lineage>
</organism>
<evidence type="ECO:0000256" key="1">
    <source>
        <dbReference type="SAM" id="MobiDB-lite"/>
    </source>
</evidence>
<dbReference type="AlphaFoldDB" id="A0A182T856"/>
<dbReference type="EnsemblMetazoa" id="AMAM021557-RA">
    <property type="protein sequence ID" value="AMAM021557-PA"/>
    <property type="gene ID" value="AMAM021557"/>
</dbReference>
<dbReference type="VEuPathDB" id="VectorBase:AMAM021557"/>
<feature type="compositionally biased region" description="Basic and acidic residues" evidence="1">
    <location>
        <begin position="101"/>
        <end position="111"/>
    </location>
</feature>
<name>A0A182T856_9DIPT</name>
<accession>A0A182T856</accession>